<dbReference type="Proteomes" id="UP000507470">
    <property type="component" value="Unassembled WGS sequence"/>
</dbReference>
<keyword evidence="5" id="KW-0393">Immunoglobulin domain</keyword>
<evidence type="ECO:0000256" key="4">
    <source>
        <dbReference type="ARBA" id="ARBA00023180"/>
    </source>
</evidence>
<reference evidence="7 8" key="1">
    <citation type="submission" date="2020-06" db="EMBL/GenBank/DDBJ databases">
        <authorList>
            <person name="Li R."/>
            <person name="Bekaert M."/>
        </authorList>
    </citation>
    <scope>NUCLEOTIDE SEQUENCE [LARGE SCALE GENOMIC DNA]</scope>
    <source>
        <strain evidence="8">wild</strain>
    </source>
</reference>
<evidence type="ECO:0000256" key="1">
    <source>
        <dbReference type="ARBA" id="ARBA00004479"/>
    </source>
</evidence>
<sequence>MNSLILSSKNDTNVHCHKIMNVSRKESGVYRCFVDNEIGLLNDYVIIEVLYPPDIPDQHINFTENNVLRTLQCLANGVPAKYTYGQWKHLSYFGEHIRCLNSTTDGRVILPQIEKKKKRYQDNGLYICTASNGIVDSTGNSFQNGEIFVIANGPPIFVDKIEYKQYVHPGKIFNLAFVVYTKSEIEWYDVKSENKDIPASMQMTRVNSTTIFHGTVISVEAVEVVLSFNISNRSNCRMYTVTLCNGYGNSSFVIELKSVKVGKLLIYIYYIQSEMGSIHLNLR</sequence>
<dbReference type="AlphaFoldDB" id="A0A6J8AYM0"/>
<dbReference type="GO" id="GO:0005886">
    <property type="term" value="C:plasma membrane"/>
    <property type="evidence" value="ECO:0007669"/>
    <property type="project" value="TreeGrafter"/>
</dbReference>
<keyword evidence="3" id="KW-1015">Disulfide bond</keyword>
<dbReference type="GO" id="GO:0050839">
    <property type="term" value="F:cell adhesion molecule binding"/>
    <property type="evidence" value="ECO:0007669"/>
    <property type="project" value="TreeGrafter"/>
</dbReference>
<name>A0A6J8AYM0_MYTCO</name>
<organism evidence="7 8">
    <name type="scientific">Mytilus coruscus</name>
    <name type="common">Sea mussel</name>
    <dbReference type="NCBI Taxonomy" id="42192"/>
    <lineage>
        <taxon>Eukaryota</taxon>
        <taxon>Metazoa</taxon>
        <taxon>Spiralia</taxon>
        <taxon>Lophotrochozoa</taxon>
        <taxon>Mollusca</taxon>
        <taxon>Bivalvia</taxon>
        <taxon>Autobranchia</taxon>
        <taxon>Pteriomorphia</taxon>
        <taxon>Mytilida</taxon>
        <taxon>Mytiloidea</taxon>
        <taxon>Mytilidae</taxon>
        <taxon>Mytilinae</taxon>
        <taxon>Mytilus</taxon>
    </lineage>
</organism>
<dbReference type="OrthoDB" id="6143670at2759"/>
<comment type="subcellular location">
    <subcellularLocation>
        <location evidence="1">Membrane</location>
        <topology evidence="1">Single-pass type I membrane protein</topology>
    </subcellularLocation>
</comment>
<dbReference type="GO" id="GO:0098609">
    <property type="term" value="P:cell-cell adhesion"/>
    <property type="evidence" value="ECO:0007669"/>
    <property type="project" value="TreeGrafter"/>
</dbReference>
<evidence type="ECO:0000313" key="8">
    <source>
        <dbReference type="Proteomes" id="UP000507470"/>
    </source>
</evidence>
<keyword evidence="2" id="KW-0472">Membrane</keyword>
<gene>
    <name evidence="7" type="ORF">MCOR_13040</name>
</gene>
<dbReference type="PANTHER" id="PTHR11640">
    <property type="entry name" value="NEPHRIN"/>
    <property type="match status" value="1"/>
</dbReference>
<dbReference type="PROSITE" id="PS50835">
    <property type="entry name" value="IG_LIKE"/>
    <property type="match status" value="1"/>
</dbReference>
<evidence type="ECO:0000256" key="5">
    <source>
        <dbReference type="ARBA" id="ARBA00023319"/>
    </source>
</evidence>
<dbReference type="SUPFAM" id="SSF48726">
    <property type="entry name" value="Immunoglobulin"/>
    <property type="match status" value="1"/>
</dbReference>
<dbReference type="InterPro" id="IPR051275">
    <property type="entry name" value="Cell_adhesion_signaling"/>
</dbReference>
<keyword evidence="8" id="KW-1185">Reference proteome</keyword>
<dbReference type="InterPro" id="IPR036179">
    <property type="entry name" value="Ig-like_dom_sf"/>
</dbReference>
<keyword evidence="4" id="KW-0325">Glycoprotein</keyword>
<accession>A0A6J8AYM0</accession>
<feature type="domain" description="Ig-like" evidence="6">
    <location>
        <begin position="53"/>
        <end position="148"/>
    </location>
</feature>
<evidence type="ECO:0000256" key="2">
    <source>
        <dbReference type="ARBA" id="ARBA00023136"/>
    </source>
</evidence>
<protein>
    <recommendedName>
        <fullName evidence="6">Ig-like domain-containing protein</fullName>
    </recommendedName>
</protein>
<proteinExistence type="predicted"/>
<evidence type="ECO:0000313" key="7">
    <source>
        <dbReference type="EMBL" id="CAC5376377.1"/>
    </source>
</evidence>
<evidence type="ECO:0000256" key="3">
    <source>
        <dbReference type="ARBA" id="ARBA00023157"/>
    </source>
</evidence>
<evidence type="ECO:0000259" key="6">
    <source>
        <dbReference type="PROSITE" id="PS50835"/>
    </source>
</evidence>
<dbReference type="GO" id="GO:0005911">
    <property type="term" value="C:cell-cell junction"/>
    <property type="evidence" value="ECO:0007669"/>
    <property type="project" value="TreeGrafter"/>
</dbReference>
<dbReference type="EMBL" id="CACVKT020002181">
    <property type="protein sequence ID" value="CAC5376377.1"/>
    <property type="molecule type" value="Genomic_DNA"/>
</dbReference>
<dbReference type="PANTHER" id="PTHR11640:SF31">
    <property type="entry name" value="IRREGULAR CHIASM C-ROUGHEST PROTEIN-RELATED"/>
    <property type="match status" value="1"/>
</dbReference>
<dbReference type="InterPro" id="IPR007110">
    <property type="entry name" value="Ig-like_dom"/>
</dbReference>